<reference evidence="1 2" key="2">
    <citation type="journal article" date="2017" name="Nature">
        <title>The Apostasia genome and the evolution of orchids.</title>
        <authorList>
            <person name="Zhang G.Q."/>
            <person name="Liu K.W."/>
            <person name="Li Z."/>
            <person name="Lohaus R."/>
            <person name="Hsiao Y.Y."/>
            <person name="Niu S.C."/>
            <person name="Wang J.Y."/>
            <person name="Lin Y.C."/>
            <person name="Xu Q."/>
            <person name="Chen L.J."/>
            <person name="Yoshida K."/>
            <person name="Fujiwara S."/>
            <person name="Wang Z.W."/>
            <person name="Zhang Y.Q."/>
            <person name="Mitsuda N."/>
            <person name="Wang M."/>
            <person name="Liu G.H."/>
            <person name="Pecoraro L."/>
            <person name="Huang H.X."/>
            <person name="Xiao X.J."/>
            <person name="Lin M."/>
            <person name="Wu X.Y."/>
            <person name="Wu W.L."/>
            <person name="Chen Y.Y."/>
            <person name="Chang S.B."/>
            <person name="Sakamoto S."/>
            <person name="Ohme-Takagi M."/>
            <person name="Yagi M."/>
            <person name="Zeng S.J."/>
            <person name="Shen C.Y."/>
            <person name="Yeh C.M."/>
            <person name="Luo Y.B."/>
            <person name="Tsai W.C."/>
            <person name="Van de Peer Y."/>
            <person name="Liu Z.J."/>
        </authorList>
    </citation>
    <scope>NUCLEOTIDE SEQUENCE [LARGE SCALE GENOMIC DNA]</scope>
    <source>
        <tissue evidence="1">The whole plant</tissue>
    </source>
</reference>
<gene>
    <name evidence="1" type="primary">D27</name>
    <name evidence="1" type="ORF">MA16_Dca003283</name>
</gene>
<dbReference type="GO" id="GO:0009536">
    <property type="term" value="C:plastid"/>
    <property type="evidence" value="ECO:0007669"/>
    <property type="project" value="TreeGrafter"/>
</dbReference>
<dbReference type="InterPro" id="IPR038938">
    <property type="entry name" value="D27-like"/>
</dbReference>
<keyword evidence="2" id="KW-1185">Reference proteome</keyword>
<protein>
    <submittedName>
        <fullName evidence="1">Beta-carotene isomerase D27, chloroplastic</fullName>
    </submittedName>
</protein>
<dbReference type="GO" id="GO:0016859">
    <property type="term" value="F:cis-trans isomerase activity"/>
    <property type="evidence" value="ECO:0007669"/>
    <property type="project" value="TreeGrafter"/>
</dbReference>
<proteinExistence type="predicted"/>
<accession>A0A2I0XCB9</accession>
<dbReference type="GO" id="GO:1901601">
    <property type="term" value="P:strigolactone biosynthetic process"/>
    <property type="evidence" value="ECO:0007669"/>
    <property type="project" value="TreeGrafter"/>
</dbReference>
<name>A0A2I0XCB9_9ASPA</name>
<dbReference type="AlphaFoldDB" id="A0A2I0XCB9"/>
<evidence type="ECO:0000313" key="1">
    <source>
        <dbReference type="EMBL" id="PKU85543.1"/>
    </source>
</evidence>
<evidence type="ECO:0000313" key="2">
    <source>
        <dbReference type="Proteomes" id="UP000233837"/>
    </source>
</evidence>
<keyword evidence="1" id="KW-0413">Isomerase</keyword>
<dbReference type="Proteomes" id="UP000233837">
    <property type="component" value="Unassembled WGS sequence"/>
</dbReference>
<reference evidence="1 2" key="1">
    <citation type="journal article" date="2016" name="Sci. Rep.">
        <title>The Dendrobium catenatum Lindl. genome sequence provides insights into polysaccharide synthase, floral development and adaptive evolution.</title>
        <authorList>
            <person name="Zhang G.Q."/>
            <person name="Xu Q."/>
            <person name="Bian C."/>
            <person name="Tsai W.C."/>
            <person name="Yeh C.M."/>
            <person name="Liu K.W."/>
            <person name="Yoshida K."/>
            <person name="Zhang L.S."/>
            <person name="Chang S.B."/>
            <person name="Chen F."/>
            <person name="Shi Y."/>
            <person name="Su Y.Y."/>
            <person name="Zhang Y.Q."/>
            <person name="Chen L.J."/>
            <person name="Yin Y."/>
            <person name="Lin M."/>
            <person name="Huang H."/>
            <person name="Deng H."/>
            <person name="Wang Z.W."/>
            <person name="Zhu S.L."/>
            <person name="Zhao X."/>
            <person name="Deng C."/>
            <person name="Niu S.C."/>
            <person name="Huang J."/>
            <person name="Wang M."/>
            <person name="Liu G.H."/>
            <person name="Yang H.J."/>
            <person name="Xiao X.J."/>
            <person name="Hsiao Y.Y."/>
            <person name="Wu W.L."/>
            <person name="Chen Y.Y."/>
            <person name="Mitsuda N."/>
            <person name="Ohme-Takagi M."/>
            <person name="Luo Y.B."/>
            <person name="Van de Peer Y."/>
            <person name="Liu Z.J."/>
        </authorList>
    </citation>
    <scope>NUCLEOTIDE SEQUENCE [LARGE SCALE GENOMIC DNA]</scope>
    <source>
        <tissue evidence="1">The whole plant</tissue>
    </source>
</reference>
<dbReference type="STRING" id="906689.A0A2I0XCB9"/>
<dbReference type="EMBL" id="KZ501977">
    <property type="protein sequence ID" value="PKU85543.1"/>
    <property type="molecule type" value="Genomic_DNA"/>
</dbReference>
<dbReference type="PANTHER" id="PTHR33591">
    <property type="entry name" value="BETA-CAROTENE ISOMERASE D27"/>
    <property type="match status" value="1"/>
</dbReference>
<organism evidence="1 2">
    <name type="scientific">Dendrobium catenatum</name>
    <dbReference type="NCBI Taxonomy" id="906689"/>
    <lineage>
        <taxon>Eukaryota</taxon>
        <taxon>Viridiplantae</taxon>
        <taxon>Streptophyta</taxon>
        <taxon>Embryophyta</taxon>
        <taxon>Tracheophyta</taxon>
        <taxon>Spermatophyta</taxon>
        <taxon>Magnoliopsida</taxon>
        <taxon>Liliopsida</taxon>
        <taxon>Asparagales</taxon>
        <taxon>Orchidaceae</taxon>
        <taxon>Epidendroideae</taxon>
        <taxon>Malaxideae</taxon>
        <taxon>Dendrobiinae</taxon>
        <taxon>Dendrobium</taxon>
    </lineage>
</organism>
<dbReference type="PANTHER" id="PTHR33591:SF1">
    <property type="entry name" value="BETA-CAROTENE ISOMERASE D27, CHLOROPLASTIC"/>
    <property type="match status" value="1"/>
</dbReference>
<sequence length="169" mass="18939">MEAYLLHIHHRSASFLPFPQRHRILLPLMIPTLPERNPSSAVVVTRSTNNTGAGAWAPVQAKPAPATSEIKKTVYNDNWFNCLAISYMSSSIQATLGMKIMNMKGYEGFVEAATLISRTYGAMEQQQIVMEALNKAFPEFILFMASSPNFLQFSLTIQSSFKGFKYRPV</sequence>